<feature type="region of interest" description="Disordered" evidence="1">
    <location>
        <begin position="229"/>
        <end position="402"/>
    </location>
</feature>
<sequence length="1072" mass="119776">MTVSECTDEDAYSSSAEDESQLQRDRNANNLRLKRRFEDIFEKYARDFTGVGDEIDISTGDVVVDNGHLEHMRHEVDPGNAASSQFVQAFADNLEHEDDDEEEDGEEGEELEDNSSDCDMDEEDVSFPEGNMPEEHWSSSEDDPLSEGMEPSDSRPMSGSMSQLLQAQVGASYLHEGYGMSESDSIQKLPPPRRKAKPMKQKRKEANVDAIQALGQNIAGQIARFMHLAGSTNPPKQKPRLKDTTWDYPELPRKKRKIRREPGGTQYQEKLKTPFGFGASPVARSLWAPAPPAPRRKHHQVDNRFYRLSDDDSTVAGPSQPLSNKPALPPDTVDDFPVQQDDFSGQQYKTPHHQHDLAQQHQSPYRQQQGVTCLYDEEEGEEEEEEEEHTLQGNDVPQQQNDDTVVDESIPECLDEFGMPESPVRHTANVGTKRRFTLAENILLVKLKGIHNLSWEKIGAYFPSRSVGGLQNHFSLRIKEGWYEQALSTLKSQGYRVAQIERILSDERIFPKVDEDGESGTATPTQRSLYGTLKHFESRALAYGSHAVEDSRSIGQAEVSASATSTPRQTGSASLSAATVVFKRKMANISPPFPIADFGVIPDRPSISPRQRYWFKYRTRYIEAEDLQLSYLRGEKKLPWNIIELWFPNRSGKTLGVRWLALLAPTFNDITNHAAEAHNASNEHSTTHLREPELTLRAGSELEQGGSIECQPETEHGNNDPTIADSHGDDESYHPRAPLLRDALQRTLRQRSRSVAPTNYYNTLVDNLEKALAGTEQLDIAGVQESDCSTATSQQGDPEEYAAKDNVAGDYWPATTIPQIEDQGWKPCESDRPSPPPSDVRCWSGNESAYVKDGTMAIDPLLLADGRGCLQPPQEPNEEQAISNEMSDETTGNEHEAGPHDPSITHRRSNSTSLQKQGERGSERMRPVEALLQSRRKSQNPASEHGVVSPISRGDNDDNNNLDEPQGEERDEGASKKDATTISSPRRHRTHRRAAIESRSRAKTKTRQSYPPVNASHSELKTPAMKGRPSGGRLSNRAVRFSIPGSTHPTKRRVVETPVREAIDSDEDELAL</sequence>
<feature type="compositionally biased region" description="Polar residues" evidence="1">
    <location>
        <begin position="155"/>
        <end position="166"/>
    </location>
</feature>
<dbReference type="GO" id="GO:0046982">
    <property type="term" value="F:protein heterodimerization activity"/>
    <property type="evidence" value="ECO:0007669"/>
    <property type="project" value="InterPro"/>
</dbReference>
<dbReference type="Gene3D" id="1.10.20.10">
    <property type="entry name" value="Histone, subunit A"/>
    <property type="match status" value="1"/>
</dbReference>
<dbReference type="InterPro" id="IPR018465">
    <property type="entry name" value="Scm3/HJURP"/>
</dbReference>
<dbReference type="AlphaFoldDB" id="A0A9P4Q5J3"/>
<feature type="compositionally biased region" description="Polar residues" evidence="1">
    <location>
        <begin position="391"/>
        <end position="402"/>
    </location>
</feature>
<comment type="caution">
    <text evidence="3">The sequence shown here is derived from an EMBL/GenBank/DDBJ whole genome shotgun (WGS) entry which is preliminary data.</text>
</comment>
<feature type="region of interest" description="Disordered" evidence="1">
    <location>
        <begin position="865"/>
        <end position="1052"/>
    </location>
</feature>
<feature type="compositionally biased region" description="Basic and acidic residues" evidence="1">
    <location>
        <begin position="300"/>
        <end position="310"/>
    </location>
</feature>
<feature type="compositionally biased region" description="Basic residues" evidence="1">
    <location>
        <begin position="191"/>
        <end position="203"/>
    </location>
</feature>
<gene>
    <name evidence="3" type="ORF">K431DRAFT_103495</name>
</gene>
<evidence type="ECO:0000313" key="3">
    <source>
        <dbReference type="EMBL" id="KAF2719920.1"/>
    </source>
</evidence>
<feature type="compositionally biased region" description="Acidic residues" evidence="1">
    <location>
        <begin position="1"/>
        <end position="20"/>
    </location>
</feature>
<dbReference type="GO" id="GO:0042393">
    <property type="term" value="F:histone binding"/>
    <property type="evidence" value="ECO:0007669"/>
    <property type="project" value="InterPro"/>
</dbReference>
<feature type="domain" description="Myb-like" evidence="2">
    <location>
        <begin position="432"/>
        <end position="480"/>
    </location>
</feature>
<dbReference type="PANTHER" id="PTHR15992:SF5">
    <property type="entry name" value="HOLLIDAY JUNCTION RECOGNITION PROTEIN"/>
    <property type="match status" value="1"/>
</dbReference>
<feature type="compositionally biased region" description="Acidic residues" evidence="1">
    <location>
        <begin position="375"/>
        <end position="388"/>
    </location>
</feature>
<keyword evidence="4" id="KW-1185">Reference proteome</keyword>
<dbReference type="Pfam" id="PF10384">
    <property type="entry name" value="Scm3"/>
    <property type="match status" value="1"/>
</dbReference>
<feature type="region of interest" description="Disordered" evidence="1">
    <location>
        <begin position="1"/>
        <end position="29"/>
    </location>
</feature>
<dbReference type="Proteomes" id="UP000799441">
    <property type="component" value="Unassembled WGS sequence"/>
</dbReference>
<evidence type="ECO:0000256" key="1">
    <source>
        <dbReference type="SAM" id="MobiDB-lite"/>
    </source>
</evidence>
<dbReference type="OrthoDB" id="2420608at2759"/>
<feature type="compositionally biased region" description="Polar residues" evidence="1">
    <location>
        <begin position="359"/>
        <end position="371"/>
    </location>
</feature>
<evidence type="ECO:0000313" key="4">
    <source>
        <dbReference type="Proteomes" id="UP000799441"/>
    </source>
</evidence>
<accession>A0A9P4Q5J3</accession>
<proteinExistence type="predicted"/>
<feature type="compositionally biased region" description="Acidic residues" evidence="1">
    <location>
        <begin position="95"/>
        <end position="126"/>
    </location>
</feature>
<protein>
    <recommendedName>
        <fullName evidence="2">Myb-like domain-containing protein</fullName>
    </recommendedName>
</protein>
<name>A0A9P4Q5J3_9PEZI</name>
<feature type="compositionally biased region" description="Acidic residues" evidence="1">
    <location>
        <begin position="957"/>
        <end position="971"/>
    </location>
</feature>
<dbReference type="SMART" id="SM00717">
    <property type="entry name" value="SANT"/>
    <property type="match status" value="2"/>
</dbReference>
<organism evidence="3 4">
    <name type="scientific">Polychaeton citri CBS 116435</name>
    <dbReference type="NCBI Taxonomy" id="1314669"/>
    <lineage>
        <taxon>Eukaryota</taxon>
        <taxon>Fungi</taxon>
        <taxon>Dikarya</taxon>
        <taxon>Ascomycota</taxon>
        <taxon>Pezizomycotina</taxon>
        <taxon>Dothideomycetes</taxon>
        <taxon>Dothideomycetidae</taxon>
        <taxon>Capnodiales</taxon>
        <taxon>Capnodiaceae</taxon>
        <taxon>Polychaeton</taxon>
    </lineage>
</organism>
<feature type="region of interest" description="Disordered" evidence="1">
    <location>
        <begin position="817"/>
        <end position="841"/>
    </location>
</feature>
<feature type="domain" description="Myb-like" evidence="2">
    <location>
        <begin position="617"/>
        <end position="665"/>
    </location>
</feature>
<feature type="compositionally biased region" description="Polar residues" evidence="1">
    <location>
        <begin position="1007"/>
        <end position="1017"/>
    </location>
</feature>
<feature type="region of interest" description="Disordered" evidence="1">
    <location>
        <begin position="708"/>
        <end position="735"/>
    </location>
</feature>
<dbReference type="GO" id="GO:0005634">
    <property type="term" value="C:nucleus"/>
    <property type="evidence" value="ECO:0007669"/>
    <property type="project" value="InterPro"/>
</dbReference>
<dbReference type="EMBL" id="MU003805">
    <property type="protein sequence ID" value="KAF2719920.1"/>
    <property type="molecule type" value="Genomic_DNA"/>
</dbReference>
<feature type="compositionally biased region" description="Basic and acidic residues" evidence="1">
    <location>
        <begin position="917"/>
        <end position="927"/>
    </location>
</feature>
<dbReference type="InterPro" id="IPR001005">
    <property type="entry name" value="SANT/Myb"/>
</dbReference>
<feature type="region of interest" description="Disordered" evidence="1">
    <location>
        <begin position="87"/>
        <end position="206"/>
    </location>
</feature>
<reference evidence="3" key="1">
    <citation type="journal article" date="2020" name="Stud. Mycol.">
        <title>101 Dothideomycetes genomes: a test case for predicting lifestyles and emergence of pathogens.</title>
        <authorList>
            <person name="Haridas S."/>
            <person name="Albert R."/>
            <person name="Binder M."/>
            <person name="Bloem J."/>
            <person name="Labutti K."/>
            <person name="Salamov A."/>
            <person name="Andreopoulos B."/>
            <person name="Baker S."/>
            <person name="Barry K."/>
            <person name="Bills G."/>
            <person name="Bluhm B."/>
            <person name="Cannon C."/>
            <person name="Castanera R."/>
            <person name="Culley D."/>
            <person name="Daum C."/>
            <person name="Ezra D."/>
            <person name="Gonzalez J."/>
            <person name="Henrissat B."/>
            <person name="Kuo A."/>
            <person name="Liang C."/>
            <person name="Lipzen A."/>
            <person name="Lutzoni F."/>
            <person name="Magnuson J."/>
            <person name="Mondo S."/>
            <person name="Nolan M."/>
            <person name="Ohm R."/>
            <person name="Pangilinan J."/>
            <person name="Park H.-J."/>
            <person name="Ramirez L."/>
            <person name="Alfaro M."/>
            <person name="Sun H."/>
            <person name="Tritt A."/>
            <person name="Yoshinaga Y."/>
            <person name="Zwiers L.-H."/>
            <person name="Turgeon B."/>
            <person name="Goodwin S."/>
            <person name="Spatafora J."/>
            <person name="Crous P."/>
            <person name="Grigoriev I."/>
        </authorList>
    </citation>
    <scope>NUCLEOTIDE SEQUENCE</scope>
    <source>
        <strain evidence="3">CBS 116435</strain>
    </source>
</reference>
<dbReference type="InterPro" id="IPR009072">
    <property type="entry name" value="Histone-fold"/>
</dbReference>
<dbReference type="PANTHER" id="PTHR15992">
    <property type="entry name" value="HOLLIDAY JUNCTION RECOGNITION PROTEIN"/>
    <property type="match status" value="1"/>
</dbReference>
<evidence type="ECO:0000259" key="2">
    <source>
        <dbReference type="SMART" id="SM00717"/>
    </source>
</evidence>